<gene>
    <name evidence="9" type="ORF">BRW62_07655</name>
</gene>
<dbReference type="GO" id="GO:0005886">
    <property type="term" value="C:plasma membrane"/>
    <property type="evidence" value="ECO:0007669"/>
    <property type="project" value="UniProtKB-SubCell"/>
</dbReference>
<dbReference type="PANTHER" id="PTHR30269">
    <property type="entry name" value="TRANSMEMBRANE PROTEIN YFCA"/>
    <property type="match status" value="1"/>
</dbReference>
<dbReference type="KEGG" id="slw:BRW62_07655"/>
<keyword evidence="4 8" id="KW-1003">Cell membrane</keyword>
<evidence type="ECO:0000256" key="7">
    <source>
        <dbReference type="ARBA" id="ARBA00023136"/>
    </source>
</evidence>
<proteinExistence type="inferred from homology"/>
<evidence type="ECO:0000256" key="3">
    <source>
        <dbReference type="ARBA" id="ARBA00022448"/>
    </source>
</evidence>
<keyword evidence="10" id="KW-1185">Reference proteome</keyword>
<keyword evidence="3" id="KW-0813">Transport</keyword>
<name>A0A2D2Q2C8_PARLV</name>
<comment type="subcellular location">
    <subcellularLocation>
        <location evidence="1 8">Cell membrane</location>
        <topology evidence="1 8">Multi-pass membrane protein</topology>
    </subcellularLocation>
</comment>
<protein>
    <recommendedName>
        <fullName evidence="8">Probable membrane transporter protein</fullName>
    </recommendedName>
</protein>
<sequence length="252" mass="25910">MMSSLEILLIALAGIGAGFINAIAGGGTLISFPILMAAGVPPMAANITSTVALVPGYLGATLAQRQDLQGQGARLGFLVPASVLGGISGGVLLLSTSERLFGFLVPYLILLAALLLALQDPVRRWLLQRRPHGGGGRLAWAIAPVFLAALYGGYFGAGLSVILLATLGMVLEDTLTRLNGLKQLLAFAVNGAAAAFFLFSGQVLWPVVLGMAIAAVTGGLLGGKVARFVEPRVLRLIVIAVSVIVAILYLVA</sequence>
<evidence type="ECO:0000313" key="10">
    <source>
        <dbReference type="Proteomes" id="UP000231057"/>
    </source>
</evidence>
<evidence type="ECO:0000256" key="2">
    <source>
        <dbReference type="ARBA" id="ARBA00009142"/>
    </source>
</evidence>
<dbReference type="InterPro" id="IPR052017">
    <property type="entry name" value="TSUP"/>
</dbReference>
<keyword evidence="6 8" id="KW-1133">Transmembrane helix</keyword>
<comment type="similarity">
    <text evidence="2 8">Belongs to the 4-toluene sulfonate uptake permease (TSUP) (TC 2.A.102) family.</text>
</comment>
<evidence type="ECO:0000256" key="4">
    <source>
        <dbReference type="ARBA" id="ARBA00022475"/>
    </source>
</evidence>
<feature type="transmembrane region" description="Helical" evidence="8">
    <location>
        <begin position="43"/>
        <end position="63"/>
    </location>
</feature>
<evidence type="ECO:0000313" key="9">
    <source>
        <dbReference type="EMBL" id="ATS18648.1"/>
    </source>
</evidence>
<feature type="transmembrane region" description="Helical" evidence="8">
    <location>
        <begin position="100"/>
        <end position="118"/>
    </location>
</feature>
<feature type="transmembrane region" description="Helical" evidence="8">
    <location>
        <begin position="138"/>
        <end position="171"/>
    </location>
</feature>
<evidence type="ECO:0000256" key="1">
    <source>
        <dbReference type="ARBA" id="ARBA00004651"/>
    </source>
</evidence>
<reference evidence="10" key="2">
    <citation type="journal article" date="2022" name="Front. Microbiol.">
        <title>Comparative Genomic Analysis Revealed Distinct Molecular Components and Organization of CO2-Concentrating Mechanism in Thermophilic Cyanobacteria.</title>
        <authorList>
            <person name="Tang J."/>
            <person name="Zhou H."/>
            <person name="Yao D."/>
            <person name="Riaz S."/>
            <person name="You D."/>
            <person name="Klepacz-Smolka A."/>
            <person name="Daroch M."/>
        </authorList>
    </citation>
    <scope>NUCLEOTIDE SEQUENCE [LARGE SCALE GENOMIC DNA]</scope>
    <source>
        <strain evidence="10">PCC 6715</strain>
    </source>
</reference>
<accession>A0A2D2Q2C8</accession>
<keyword evidence="5 8" id="KW-0812">Transmembrane</keyword>
<dbReference type="InterPro" id="IPR002781">
    <property type="entry name" value="TM_pro_TauE-like"/>
</dbReference>
<dbReference type="Proteomes" id="UP000231057">
    <property type="component" value="Chromosome"/>
</dbReference>
<dbReference type="Pfam" id="PF01925">
    <property type="entry name" value="TauE"/>
    <property type="match status" value="1"/>
</dbReference>
<reference evidence="9 10" key="1">
    <citation type="submission" date="2016-11" db="EMBL/GenBank/DDBJ databases">
        <title>Complete genome sequence of thermophilic cyanobacteria strain Synechococcus sp. PCC6715.</title>
        <authorList>
            <person name="Tang J."/>
            <person name="Daroch M."/>
            <person name="Liang Y."/>
            <person name="Jiang D."/>
            <person name="Shah M."/>
        </authorList>
    </citation>
    <scope>NUCLEOTIDE SEQUENCE [LARGE SCALE GENOMIC DNA]</scope>
    <source>
        <strain evidence="9 10">PCC 6715</strain>
    </source>
</reference>
<organism evidence="9 10">
    <name type="scientific">Parathermosynechococcus lividus PCC 6715</name>
    <dbReference type="NCBI Taxonomy" id="1917166"/>
    <lineage>
        <taxon>Bacteria</taxon>
        <taxon>Bacillati</taxon>
        <taxon>Cyanobacteriota</taxon>
        <taxon>Cyanophyceae</taxon>
        <taxon>Acaryochloridales</taxon>
        <taxon>Thermosynechococcaceae</taxon>
        <taxon>Parathermosynechococcus</taxon>
    </lineage>
</organism>
<evidence type="ECO:0000256" key="5">
    <source>
        <dbReference type="ARBA" id="ARBA00022692"/>
    </source>
</evidence>
<feature type="transmembrane region" description="Helical" evidence="8">
    <location>
        <begin position="7"/>
        <end position="37"/>
    </location>
</feature>
<dbReference type="AlphaFoldDB" id="A0A2D2Q2C8"/>
<feature type="transmembrane region" description="Helical" evidence="8">
    <location>
        <begin position="75"/>
        <end position="94"/>
    </location>
</feature>
<feature type="transmembrane region" description="Helical" evidence="8">
    <location>
        <begin position="191"/>
        <end position="221"/>
    </location>
</feature>
<evidence type="ECO:0000256" key="6">
    <source>
        <dbReference type="ARBA" id="ARBA00022989"/>
    </source>
</evidence>
<dbReference type="EMBL" id="CP018092">
    <property type="protein sequence ID" value="ATS18648.1"/>
    <property type="molecule type" value="Genomic_DNA"/>
</dbReference>
<evidence type="ECO:0000256" key="8">
    <source>
        <dbReference type="RuleBase" id="RU363041"/>
    </source>
</evidence>
<keyword evidence="7 8" id="KW-0472">Membrane</keyword>
<feature type="transmembrane region" description="Helical" evidence="8">
    <location>
        <begin position="233"/>
        <end position="251"/>
    </location>
</feature>
<dbReference type="PANTHER" id="PTHR30269:SF0">
    <property type="entry name" value="MEMBRANE TRANSPORTER PROTEIN YFCA-RELATED"/>
    <property type="match status" value="1"/>
</dbReference>
<dbReference type="RefSeq" id="WP_376787937.1">
    <property type="nucleotide sequence ID" value="NZ_CP018092.1"/>
</dbReference>